<dbReference type="EMBL" id="FNHE01000016">
    <property type="protein sequence ID" value="SDN32202.1"/>
    <property type="molecule type" value="Genomic_DNA"/>
</dbReference>
<name>A0A1H0AF13_9ACTN</name>
<organism evidence="2 3">
    <name type="scientific">Geodermatophilus siccatus</name>
    <dbReference type="NCBI Taxonomy" id="1137991"/>
    <lineage>
        <taxon>Bacteria</taxon>
        <taxon>Bacillati</taxon>
        <taxon>Actinomycetota</taxon>
        <taxon>Actinomycetes</taxon>
        <taxon>Geodermatophilales</taxon>
        <taxon>Geodermatophilaceae</taxon>
        <taxon>Geodermatophilus</taxon>
    </lineage>
</organism>
<gene>
    <name evidence="2" type="ORF">SAMN05660642_04574</name>
</gene>
<feature type="region of interest" description="Disordered" evidence="1">
    <location>
        <begin position="218"/>
        <end position="254"/>
    </location>
</feature>
<dbReference type="AlphaFoldDB" id="A0A1H0AF13"/>
<dbReference type="GO" id="GO:0005975">
    <property type="term" value="P:carbohydrate metabolic process"/>
    <property type="evidence" value="ECO:0007669"/>
    <property type="project" value="UniProtKB-ARBA"/>
</dbReference>
<feature type="compositionally biased region" description="Polar residues" evidence="1">
    <location>
        <begin position="220"/>
        <end position="238"/>
    </location>
</feature>
<proteinExistence type="predicted"/>
<dbReference type="InterPro" id="IPR036116">
    <property type="entry name" value="FN3_sf"/>
</dbReference>
<protein>
    <recommendedName>
        <fullName evidence="4">Fibronectin type-III domain-containing protein</fullName>
    </recommendedName>
</protein>
<dbReference type="OrthoDB" id="5183709at2"/>
<dbReference type="InterPro" id="IPR013783">
    <property type="entry name" value="Ig-like_fold"/>
</dbReference>
<dbReference type="Gene3D" id="2.60.40.10">
    <property type="entry name" value="Immunoglobulins"/>
    <property type="match status" value="1"/>
</dbReference>
<dbReference type="SUPFAM" id="SSF49265">
    <property type="entry name" value="Fibronectin type III"/>
    <property type="match status" value="1"/>
</dbReference>
<evidence type="ECO:0000256" key="1">
    <source>
        <dbReference type="SAM" id="MobiDB-lite"/>
    </source>
</evidence>
<evidence type="ECO:0000313" key="2">
    <source>
        <dbReference type="EMBL" id="SDN32202.1"/>
    </source>
</evidence>
<sequence>MDEPDRRARRVPGVRLVGLVAALGLLVAVLALPSVDAAFSATRGTLASSFATDRLQPPAGLTVTQTCTYAPIVLQGSPSSAKVSPLELSPPTGTLAGDVLVAQVAYYGTSTVPAPSGWTRVVLPDTSGGVVTSAVYWKVAVPGEPVASFTRPDTTTGDMVGGIVGYRGVSGSSPIAAVGGATGSGDTATSSPTVSTTATGAVVVHLLTRSGTVRPPALGGTSQLWTNNSDSESVTASHESFAGPGAVPQRTSTTSGSTTAWIAQTVVLRPALQQVGASLSWTASPSSWADGYRLERSAGGTVQSTRSVTPVVATTTTEGALSNGVTYTFRLWTYRSTWVSDVVSTPLTTSC</sequence>
<accession>A0A1H0AF13</accession>
<keyword evidence="3" id="KW-1185">Reference proteome</keyword>
<evidence type="ECO:0000313" key="3">
    <source>
        <dbReference type="Proteomes" id="UP000198680"/>
    </source>
</evidence>
<reference evidence="3" key="1">
    <citation type="submission" date="2016-10" db="EMBL/GenBank/DDBJ databases">
        <authorList>
            <person name="Varghese N."/>
            <person name="Submissions S."/>
        </authorList>
    </citation>
    <scope>NUCLEOTIDE SEQUENCE [LARGE SCALE GENOMIC DNA]</scope>
    <source>
        <strain evidence="3">DSM 45419</strain>
    </source>
</reference>
<dbReference type="RefSeq" id="WP_139177254.1">
    <property type="nucleotide sequence ID" value="NZ_FNHE01000016.1"/>
</dbReference>
<dbReference type="Proteomes" id="UP000198680">
    <property type="component" value="Unassembled WGS sequence"/>
</dbReference>
<dbReference type="STRING" id="1137991.SAMN05660642_04574"/>
<evidence type="ECO:0008006" key="4">
    <source>
        <dbReference type="Google" id="ProtNLM"/>
    </source>
</evidence>